<dbReference type="GO" id="GO:0003730">
    <property type="term" value="F:mRNA 3'-UTR binding"/>
    <property type="evidence" value="ECO:0007669"/>
    <property type="project" value="TreeGrafter"/>
</dbReference>
<evidence type="ECO:0000313" key="4">
    <source>
        <dbReference type="EMBL" id="KAF6485225.1"/>
    </source>
</evidence>
<dbReference type="Gene3D" id="3.30.70.330">
    <property type="match status" value="1"/>
</dbReference>
<dbReference type="AlphaFoldDB" id="A0A7J8IM26"/>
<dbReference type="InterPro" id="IPR035979">
    <property type="entry name" value="RBD_domain_sf"/>
</dbReference>
<comment type="caution">
    <text evidence="4">The sequence shown here is derived from an EMBL/GenBank/DDBJ whole genome shotgun (WGS) entry which is preliminary data.</text>
</comment>
<evidence type="ECO:0000256" key="1">
    <source>
        <dbReference type="ARBA" id="ARBA00022884"/>
    </source>
</evidence>
<evidence type="ECO:0000313" key="5">
    <source>
        <dbReference type="Proteomes" id="UP000593571"/>
    </source>
</evidence>
<reference evidence="4 5" key="1">
    <citation type="journal article" date="2020" name="Nature">
        <title>Six reference-quality genomes reveal evolution of bat adaptations.</title>
        <authorList>
            <person name="Jebb D."/>
            <person name="Huang Z."/>
            <person name="Pippel M."/>
            <person name="Hughes G.M."/>
            <person name="Lavrichenko K."/>
            <person name="Devanna P."/>
            <person name="Winkler S."/>
            <person name="Jermiin L.S."/>
            <person name="Skirmuntt E.C."/>
            <person name="Katzourakis A."/>
            <person name="Burkitt-Gray L."/>
            <person name="Ray D.A."/>
            <person name="Sullivan K.A.M."/>
            <person name="Roscito J.G."/>
            <person name="Kirilenko B.M."/>
            <person name="Davalos L.M."/>
            <person name="Corthals A.P."/>
            <person name="Power M.L."/>
            <person name="Jones G."/>
            <person name="Ransome R.D."/>
            <person name="Dechmann D.K.N."/>
            <person name="Locatelli A.G."/>
            <person name="Puechmaille S.J."/>
            <person name="Fedrigo O."/>
            <person name="Jarvis E.D."/>
            <person name="Hiller M."/>
            <person name="Vernes S.C."/>
            <person name="Myers E.W."/>
            <person name="Teeling E.C."/>
        </authorList>
    </citation>
    <scope>NUCLEOTIDE SEQUENCE [LARGE SCALE GENOMIC DNA]</scope>
    <source>
        <strain evidence="4">MRouAeg1</strain>
        <tissue evidence="4">Muscle</tissue>
    </source>
</reference>
<dbReference type="GO" id="GO:0000398">
    <property type="term" value="P:mRNA splicing, via spliceosome"/>
    <property type="evidence" value="ECO:0007669"/>
    <property type="project" value="TreeGrafter"/>
</dbReference>
<dbReference type="EMBL" id="JACASE010000003">
    <property type="protein sequence ID" value="KAF6485225.1"/>
    <property type="molecule type" value="Genomic_DNA"/>
</dbReference>
<proteinExistence type="predicted"/>
<dbReference type="Proteomes" id="UP000593571">
    <property type="component" value="Unassembled WGS sequence"/>
</dbReference>
<protein>
    <recommendedName>
        <fullName evidence="3">RRM domain-containing protein</fullName>
    </recommendedName>
</protein>
<evidence type="ECO:0000259" key="3">
    <source>
        <dbReference type="PROSITE" id="PS50102"/>
    </source>
</evidence>
<keyword evidence="5" id="KW-1185">Reference proteome</keyword>
<accession>A0A7J8IM26</accession>
<organism evidence="4 5">
    <name type="scientific">Rousettus aegyptiacus</name>
    <name type="common">Egyptian fruit bat</name>
    <name type="synonym">Pteropus aegyptiacus</name>
    <dbReference type="NCBI Taxonomy" id="9407"/>
    <lineage>
        <taxon>Eukaryota</taxon>
        <taxon>Metazoa</taxon>
        <taxon>Chordata</taxon>
        <taxon>Craniata</taxon>
        <taxon>Vertebrata</taxon>
        <taxon>Euteleostomi</taxon>
        <taxon>Mammalia</taxon>
        <taxon>Eutheria</taxon>
        <taxon>Laurasiatheria</taxon>
        <taxon>Chiroptera</taxon>
        <taxon>Yinpterochiroptera</taxon>
        <taxon>Pteropodoidea</taxon>
        <taxon>Pteropodidae</taxon>
        <taxon>Rousettinae</taxon>
        <taxon>Rousettus</taxon>
    </lineage>
</organism>
<dbReference type="PANTHER" id="PTHR48026">
    <property type="entry name" value="HOMOLOGOUS TO DROSOPHILA SQD (SQUID) PROTEIN"/>
    <property type="match status" value="1"/>
</dbReference>
<gene>
    <name evidence="4" type="ORF">HJG63_010482</name>
</gene>
<dbReference type="GO" id="GO:0071013">
    <property type="term" value="C:catalytic step 2 spliceosome"/>
    <property type="evidence" value="ECO:0007669"/>
    <property type="project" value="TreeGrafter"/>
</dbReference>
<dbReference type="InterPro" id="IPR000504">
    <property type="entry name" value="RRM_dom"/>
</dbReference>
<dbReference type="PANTHER" id="PTHR48026:SF2">
    <property type="entry name" value="HETEROGENEOUS NUCLEAR RIBONUCLEOPROTEIN A1-RELATED"/>
    <property type="match status" value="1"/>
</dbReference>
<dbReference type="SUPFAM" id="SSF54928">
    <property type="entry name" value="RNA-binding domain, RBD"/>
    <property type="match status" value="1"/>
</dbReference>
<evidence type="ECO:0000256" key="2">
    <source>
        <dbReference type="PROSITE-ProRule" id="PRU00176"/>
    </source>
</evidence>
<feature type="domain" description="RRM" evidence="3">
    <location>
        <begin position="1"/>
        <end position="88"/>
    </location>
</feature>
<keyword evidence="1 2" id="KW-0694">RNA-binding</keyword>
<sequence>MVAGGIKGTEEQHLRACLEQRGKTEVAEIQTDRPWQGHGRGGSALVTFDDRDSVDEAVIQKRHTANGHDWAVRKAVSERQLALHPAKEDDVVLETSLAVVEAILLGMTALVVEETSVVEVASAAAVAVEAMVTGVDGVDGFGNDRSNFGGGGSCNDFGNRAIFKCCTHAVWELEAAALASTVAEAKLAVWFRQRQHQHQP</sequence>
<dbReference type="InterPro" id="IPR012677">
    <property type="entry name" value="Nucleotide-bd_a/b_plait_sf"/>
</dbReference>
<name>A0A7J8IM26_ROUAE</name>
<dbReference type="PROSITE" id="PS50102">
    <property type="entry name" value="RRM"/>
    <property type="match status" value="1"/>
</dbReference>